<evidence type="ECO:0000313" key="2">
    <source>
        <dbReference type="Proteomes" id="UP000325614"/>
    </source>
</evidence>
<gene>
    <name evidence="1" type="ORF">GDR74_07070</name>
</gene>
<keyword evidence="2" id="KW-1185">Reference proteome</keyword>
<organism evidence="1 2">
    <name type="scientific">Microvirga thermotolerans</name>
    <dbReference type="NCBI Taxonomy" id="2651334"/>
    <lineage>
        <taxon>Bacteria</taxon>
        <taxon>Pseudomonadati</taxon>
        <taxon>Pseudomonadota</taxon>
        <taxon>Alphaproteobacteria</taxon>
        <taxon>Hyphomicrobiales</taxon>
        <taxon>Methylobacteriaceae</taxon>
        <taxon>Microvirga</taxon>
    </lineage>
</organism>
<dbReference type="Proteomes" id="UP000325614">
    <property type="component" value="Chromosome"/>
</dbReference>
<reference evidence="1 2" key="1">
    <citation type="submission" date="2019-10" db="EMBL/GenBank/DDBJ databases">
        <title>Isolation, Identification of Microvirga thermotolerans HR1, a novel thermophilic bacterium and Comparative Genomics of the genus Microvirga.</title>
        <authorList>
            <person name="Li J."/>
            <person name="Zhang W."/>
            <person name="Lin M."/>
            <person name="Wang J."/>
        </authorList>
    </citation>
    <scope>NUCLEOTIDE SEQUENCE [LARGE SCALE GENOMIC DNA]</scope>
    <source>
        <strain evidence="1 2">HR1</strain>
    </source>
</reference>
<dbReference type="AlphaFoldDB" id="A0A5P9JU97"/>
<proteinExistence type="predicted"/>
<dbReference type="EMBL" id="CP045423">
    <property type="protein sequence ID" value="QFU16003.1"/>
    <property type="molecule type" value="Genomic_DNA"/>
</dbReference>
<evidence type="ECO:0000313" key="1">
    <source>
        <dbReference type="EMBL" id="QFU16003.1"/>
    </source>
</evidence>
<sequence length="69" mass="7227">MPAVTVSPAVSGINLPSGRTPLARRMIDLLAAGRASAAARQLRPYEAALRELPARYGAPVAAGRPSFDR</sequence>
<dbReference type="KEGG" id="mico:GDR74_07070"/>
<name>A0A5P9JU97_9HYPH</name>
<accession>A0A5P9JU97</accession>
<dbReference type="RefSeq" id="WP_152585648.1">
    <property type="nucleotide sequence ID" value="NZ_CP045423.1"/>
</dbReference>
<protein>
    <submittedName>
        <fullName evidence="1">Uncharacterized protein</fullName>
    </submittedName>
</protein>